<accession>A0A0C2DJA1</accession>
<reference evidence="2" key="3">
    <citation type="submission" date="2022-12" db="EMBL/GenBank/DDBJ databases">
        <title>Genome analysis and biological profiling of marine Salinicoccus roseus MOSEL-ME25.</title>
        <authorList>
            <person name="Mirza F.T."/>
            <person name="Xie Y."/>
            <person name="Shinwari Z.K."/>
        </authorList>
    </citation>
    <scope>NUCLEOTIDE SEQUENCE</scope>
    <source>
        <strain evidence="2">MOSEL-ME25</strain>
    </source>
</reference>
<dbReference type="STRING" id="45670.SN16_11190"/>
<reference evidence="2" key="2">
    <citation type="submission" date="2020-04" db="EMBL/GenBank/DDBJ databases">
        <authorList>
            <person name="Tanveer F."/>
            <person name="Xie Y."/>
            <person name="Shinwari Z.K."/>
        </authorList>
    </citation>
    <scope>NUCLEOTIDE SEQUENCE</scope>
    <source>
        <strain evidence="2">MOSEL-ME25</strain>
    </source>
</reference>
<dbReference type="EMBL" id="JABEVU030000001">
    <property type="protein sequence ID" value="MDB0581368.1"/>
    <property type="molecule type" value="Genomic_DNA"/>
</dbReference>
<name>A0A0C2DJA1_9STAP</name>
<comment type="caution">
    <text evidence="1">The sequence shown here is derived from an EMBL/GenBank/DDBJ whole genome shotgun (WGS) entry which is preliminary data.</text>
</comment>
<keyword evidence="4" id="KW-1185">Reference proteome</keyword>
<evidence type="ECO:0000313" key="2">
    <source>
        <dbReference type="EMBL" id="MDB0581368.1"/>
    </source>
</evidence>
<dbReference type="Proteomes" id="UP000527860">
    <property type="component" value="Unassembled WGS sequence"/>
</dbReference>
<dbReference type="GeneID" id="77846111"/>
<sequence length="171" mass="20306">MKTKRNNVLDEHMVKLISEVAIEKYKETEKQEIKLKRDRRLHNVKKLMTNYNRIRQSVEKSKVEAESDMSVEQLMTSEYMIESLSQSKERSKLMVEHVKKILTAYENICRVENVPERYSLLTDRYVDNLPVHILQDRYALSSRTIYREIDRACEDMAVLLFGIDAVRFEMG</sequence>
<evidence type="ECO:0000313" key="4">
    <source>
        <dbReference type="Proteomes" id="UP000527860"/>
    </source>
</evidence>
<dbReference type="EMBL" id="JXII01000009">
    <property type="protein sequence ID" value="KIH70058.1"/>
    <property type="molecule type" value="Genomic_DNA"/>
</dbReference>
<gene>
    <name evidence="2" type="ORF">F7P68_0012615</name>
    <name evidence="1" type="ORF">SN16_11190</name>
</gene>
<reference evidence="1 3" key="1">
    <citation type="submission" date="2015-01" db="EMBL/GenBank/DDBJ databases">
        <title>Genome sequences of high lactate-tolerant strain Salinicoccus roseus W12 with industrial interest.</title>
        <authorList>
            <person name="Wang H."/>
            <person name="Yu B."/>
        </authorList>
    </citation>
    <scope>NUCLEOTIDE SEQUENCE [LARGE SCALE GENOMIC DNA]</scope>
    <source>
        <strain evidence="1 3">W12</strain>
    </source>
</reference>
<evidence type="ECO:0000313" key="1">
    <source>
        <dbReference type="EMBL" id="KIH70058.1"/>
    </source>
</evidence>
<dbReference type="OrthoDB" id="2184390at2"/>
<evidence type="ECO:0000313" key="3">
    <source>
        <dbReference type="Proteomes" id="UP000031546"/>
    </source>
</evidence>
<protein>
    <submittedName>
        <fullName evidence="1">Uncharacterized protein</fullName>
    </submittedName>
</protein>
<dbReference type="RefSeq" id="WP_040106699.1">
    <property type="nucleotide sequence ID" value="NZ_JABEVU030000001.1"/>
</dbReference>
<proteinExistence type="predicted"/>
<dbReference type="Proteomes" id="UP000031546">
    <property type="component" value="Unassembled WGS sequence"/>
</dbReference>
<dbReference type="AlphaFoldDB" id="A0A0C2DJA1"/>
<organism evidence="1 3">
    <name type="scientific">Salinicoccus roseus</name>
    <dbReference type="NCBI Taxonomy" id="45670"/>
    <lineage>
        <taxon>Bacteria</taxon>
        <taxon>Bacillati</taxon>
        <taxon>Bacillota</taxon>
        <taxon>Bacilli</taxon>
        <taxon>Bacillales</taxon>
        <taxon>Staphylococcaceae</taxon>
        <taxon>Salinicoccus</taxon>
    </lineage>
</organism>